<accession>A0A183BMA3</accession>
<proteinExistence type="predicted"/>
<name>A0A183BMA3_GLOPA</name>
<reference evidence="2" key="2">
    <citation type="submission" date="2016-06" db="UniProtKB">
        <authorList>
            <consortium name="WormBaseParasite"/>
        </authorList>
    </citation>
    <scope>IDENTIFICATION</scope>
</reference>
<sequence length="85" mass="10113">MCAVPNRRPNFAQRYRLQPMVHNFLLHSRPNSMATFNTVQKMLSLKLRNRSSSASDQRQIIAYLTKNEHNLAIVQKHLDQRMHRR</sequence>
<dbReference type="AlphaFoldDB" id="A0A183BMA3"/>
<dbReference type="WBParaSite" id="GPLIN_000173800">
    <property type="protein sequence ID" value="GPLIN_000173800"/>
    <property type="gene ID" value="GPLIN_000173800"/>
</dbReference>
<dbReference type="Proteomes" id="UP000050741">
    <property type="component" value="Unassembled WGS sequence"/>
</dbReference>
<keyword evidence="1" id="KW-1185">Reference proteome</keyword>
<evidence type="ECO:0000313" key="1">
    <source>
        <dbReference type="Proteomes" id="UP000050741"/>
    </source>
</evidence>
<evidence type="ECO:0000313" key="2">
    <source>
        <dbReference type="WBParaSite" id="GPLIN_000173800"/>
    </source>
</evidence>
<reference evidence="1" key="1">
    <citation type="submission" date="2014-05" db="EMBL/GenBank/DDBJ databases">
        <title>The genome and life-stage specific transcriptomes of Globodera pallida elucidate key aspects of plant parasitism by a cyst nematode.</title>
        <authorList>
            <person name="Cotton J.A."/>
            <person name="Lilley C.J."/>
            <person name="Jones L.M."/>
            <person name="Kikuchi T."/>
            <person name="Reid A.J."/>
            <person name="Thorpe P."/>
            <person name="Tsai I.J."/>
            <person name="Beasley H."/>
            <person name="Blok V."/>
            <person name="Cock P.J.A."/>
            <person name="Van den Akker S.E."/>
            <person name="Holroyd N."/>
            <person name="Hunt M."/>
            <person name="Mantelin S."/>
            <person name="Naghra H."/>
            <person name="Pain A."/>
            <person name="Palomares-Rius J.E."/>
            <person name="Zarowiecki M."/>
            <person name="Berriman M."/>
            <person name="Jones J.T."/>
            <person name="Urwin P.E."/>
        </authorList>
    </citation>
    <scope>NUCLEOTIDE SEQUENCE [LARGE SCALE GENOMIC DNA]</scope>
    <source>
        <strain evidence="1">Lindley</strain>
    </source>
</reference>
<protein>
    <submittedName>
        <fullName evidence="2">Transcriptional regulator</fullName>
    </submittedName>
</protein>
<organism evidence="1 2">
    <name type="scientific">Globodera pallida</name>
    <name type="common">Potato cyst nematode worm</name>
    <name type="synonym">Heterodera pallida</name>
    <dbReference type="NCBI Taxonomy" id="36090"/>
    <lineage>
        <taxon>Eukaryota</taxon>
        <taxon>Metazoa</taxon>
        <taxon>Ecdysozoa</taxon>
        <taxon>Nematoda</taxon>
        <taxon>Chromadorea</taxon>
        <taxon>Rhabditida</taxon>
        <taxon>Tylenchina</taxon>
        <taxon>Tylenchomorpha</taxon>
        <taxon>Tylenchoidea</taxon>
        <taxon>Heteroderidae</taxon>
        <taxon>Heteroderinae</taxon>
        <taxon>Globodera</taxon>
    </lineage>
</organism>